<organism evidence="1 2">
    <name type="scientific">[Candida] subhashii</name>
    <dbReference type="NCBI Taxonomy" id="561895"/>
    <lineage>
        <taxon>Eukaryota</taxon>
        <taxon>Fungi</taxon>
        <taxon>Dikarya</taxon>
        <taxon>Ascomycota</taxon>
        <taxon>Saccharomycotina</taxon>
        <taxon>Pichiomycetes</taxon>
        <taxon>Debaryomycetaceae</taxon>
        <taxon>Spathaspora</taxon>
    </lineage>
</organism>
<reference evidence="1 2" key="1">
    <citation type="journal article" date="2021" name="DNA Res.">
        <title>Genome analysis of Candida subhashii reveals its hybrid nature and dual mitochondrial genome conformations.</title>
        <authorList>
            <person name="Mixao V."/>
            <person name="Hegedusova E."/>
            <person name="Saus E."/>
            <person name="Pryszcz L.P."/>
            <person name="Cillingova A."/>
            <person name="Nosek J."/>
            <person name="Gabaldon T."/>
        </authorList>
    </citation>
    <scope>NUCLEOTIDE SEQUENCE [LARGE SCALE GENOMIC DNA]</scope>
    <source>
        <strain evidence="1 2">CBS 10753</strain>
    </source>
</reference>
<protein>
    <submittedName>
        <fullName evidence="1">Uncharacterized protein</fullName>
    </submittedName>
</protein>
<name>A0A8J5QNT5_9ASCO</name>
<proteinExistence type="predicted"/>
<evidence type="ECO:0000313" key="1">
    <source>
        <dbReference type="EMBL" id="KAG7666432.1"/>
    </source>
</evidence>
<gene>
    <name evidence="1" type="ORF">J8A68_000023</name>
</gene>
<evidence type="ECO:0000313" key="2">
    <source>
        <dbReference type="Proteomes" id="UP000694255"/>
    </source>
</evidence>
<comment type="caution">
    <text evidence="1">The sequence shown here is derived from an EMBL/GenBank/DDBJ whole genome shotgun (WGS) entry which is preliminary data.</text>
</comment>
<sequence length="114" mass="12816">MKSFKTVVSGQQKQQVPTSWNNETFFITAEAVFENGARYCHDRAEAIRMAQRQIHMVEEYQLDSHDYDETGTTTGATSRASISDSEVVINADSVLSEFTEIDSYEYGESVISSD</sequence>
<dbReference type="Proteomes" id="UP000694255">
    <property type="component" value="Unassembled WGS sequence"/>
</dbReference>
<accession>A0A8J5QNT5</accession>
<dbReference type="EMBL" id="JAGSYN010000002">
    <property type="protein sequence ID" value="KAG7666432.1"/>
    <property type="molecule type" value="Genomic_DNA"/>
</dbReference>
<keyword evidence="2" id="KW-1185">Reference proteome</keyword>
<dbReference type="GeneID" id="73466824"/>
<dbReference type="RefSeq" id="XP_049266660.1">
    <property type="nucleotide sequence ID" value="XM_049405478.1"/>
</dbReference>
<dbReference type="AlphaFoldDB" id="A0A8J5QNT5"/>